<dbReference type="GeneID" id="75106348"/>
<gene>
    <name evidence="1" type="ORF">N5910_03810</name>
</gene>
<dbReference type="AlphaFoldDB" id="A0A9E7UMF1"/>
<accession>A0A9E7UMF1</accession>
<sequence length="93" mass="10722">MKKILIVDPFKLYHQKKSGIYTALDSYIKVFDELGYKGVVVDEDLINTRLLKKYDVIQVNGPVGFRTLFKIWRSKVTAFLTLHGGSFKNLLIN</sequence>
<dbReference type="EMBL" id="CP104550">
    <property type="protein sequence ID" value="UXH32420.1"/>
    <property type="molecule type" value="Genomic_DNA"/>
</dbReference>
<proteinExistence type="predicted"/>
<reference evidence="1" key="1">
    <citation type="submission" date="2022-09" db="EMBL/GenBank/DDBJ databases">
        <title>Characterization of three MwoI isoschizomers from sequenced genome and metagenomes.</title>
        <authorList>
            <person name="Fomenkov A."/>
            <person name="Xu S.Y."/>
            <person name="Roberts R.J."/>
        </authorList>
    </citation>
    <scope>NUCLEOTIDE SEQUENCE</scope>
    <source>
        <strain evidence="1">DSM 2970</strain>
    </source>
</reference>
<dbReference type="Proteomes" id="UP001065373">
    <property type="component" value="Chromosome"/>
</dbReference>
<protein>
    <submittedName>
        <fullName evidence="1">Uncharacterized protein</fullName>
    </submittedName>
</protein>
<dbReference type="RefSeq" id="WP_261599803.1">
    <property type="nucleotide sequence ID" value="NZ_CP104550.1"/>
</dbReference>
<name>A0A9E7UMF1_METWO</name>
<organism evidence="1">
    <name type="scientific">Methanothermobacter wolfeii</name>
    <name type="common">Methanobacterium wolfei</name>
    <dbReference type="NCBI Taxonomy" id="145261"/>
    <lineage>
        <taxon>Archaea</taxon>
        <taxon>Methanobacteriati</taxon>
        <taxon>Methanobacteriota</taxon>
        <taxon>Methanomada group</taxon>
        <taxon>Methanobacteria</taxon>
        <taxon>Methanobacteriales</taxon>
        <taxon>Methanobacteriaceae</taxon>
        <taxon>Methanothermobacter</taxon>
    </lineage>
</organism>
<evidence type="ECO:0000313" key="1">
    <source>
        <dbReference type="EMBL" id="UXH32420.1"/>
    </source>
</evidence>